<dbReference type="AlphaFoldDB" id="A0A7W5F8F8"/>
<evidence type="ECO:0000256" key="1">
    <source>
        <dbReference type="SAM" id="MobiDB-lite"/>
    </source>
</evidence>
<comment type="caution">
    <text evidence="3">The sequence shown here is derived from an EMBL/GenBank/DDBJ whole genome shotgun (WGS) entry which is preliminary data.</text>
</comment>
<gene>
    <name evidence="3" type="ORF">FHS12_001967</name>
</gene>
<dbReference type="InterPro" id="IPR002372">
    <property type="entry name" value="PQQ_rpt_dom"/>
</dbReference>
<dbReference type="SUPFAM" id="SSF50998">
    <property type="entry name" value="Quinoprotein alcohol dehydrogenase-like"/>
    <property type="match status" value="1"/>
</dbReference>
<feature type="domain" description="Pyrrolo-quinoline quinone repeat" evidence="2">
    <location>
        <begin position="94"/>
        <end position="172"/>
    </location>
</feature>
<feature type="compositionally biased region" description="Low complexity" evidence="1">
    <location>
        <begin position="28"/>
        <end position="42"/>
    </location>
</feature>
<keyword evidence="4" id="KW-1185">Reference proteome</keyword>
<sequence>MRKSTIKAASACGVLLLLGSGCGVNLSRSEGEESASASPTESAEPRTWPEYEPVIDLVKSKLVRKNGSAEQVYLDDSLLLVQGVPDRKVTYLNNVVGIDPATGKEQWRSSDLDLRKAAGLTDCLYYGQNRTYVGSGAAFVPIMCSDDRGRTPQGVVALDSSSGAPKWSASVLHWTPKGTGPGGRTASNRFDIVGTVGDTMVYSVHQAWSDSDLSTLNEPGSYKAPILHHAETVGVDTATGKVRWRKDGFIGTHVSRDHVIGTRPTKNETRAGTIDVIDGATGEDTWKTSWKSNVGTISKDWMIVELGQGGDLGPHDGVYEIATGKRVSELEDPGISGTHDSWEQEYSVAKSAGVTWLLAEKGKFEPWTLFVAKDGVREPIRYDMATSTMLSIDYPLVLEDDYSLVEPLMGENDDQNFVDYLEGPMDSPITPAVGESDLLTFSQKYIISGQPGSMVLHKRR</sequence>
<dbReference type="RefSeq" id="WP_183544691.1">
    <property type="nucleotide sequence ID" value="NZ_BMQT01000002.1"/>
</dbReference>
<evidence type="ECO:0000313" key="3">
    <source>
        <dbReference type="EMBL" id="MBB3089021.1"/>
    </source>
</evidence>
<name>A0A7W5F8F8_9ACTN</name>
<protein>
    <recommendedName>
        <fullName evidence="2">Pyrrolo-quinoline quinone repeat domain-containing protein</fullName>
    </recommendedName>
</protein>
<dbReference type="PROSITE" id="PS51257">
    <property type="entry name" value="PROKAR_LIPOPROTEIN"/>
    <property type="match status" value="1"/>
</dbReference>
<dbReference type="Pfam" id="PF13360">
    <property type="entry name" value="PQQ_2"/>
    <property type="match status" value="1"/>
</dbReference>
<reference evidence="3 4" key="1">
    <citation type="submission" date="2020-08" db="EMBL/GenBank/DDBJ databases">
        <title>Genomic Encyclopedia of Type Strains, Phase III (KMG-III): the genomes of soil and plant-associated and newly described type strains.</title>
        <authorList>
            <person name="Whitman W."/>
        </authorList>
    </citation>
    <scope>NUCLEOTIDE SEQUENCE [LARGE SCALE GENOMIC DNA]</scope>
    <source>
        <strain evidence="3 4">CECT 3302</strain>
    </source>
</reference>
<evidence type="ECO:0000313" key="4">
    <source>
        <dbReference type="Proteomes" id="UP000577707"/>
    </source>
</evidence>
<feature type="region of interest" description="Disordered" evidence="1">
    <location>
        <begin position="28"/>
        <end position="48"/>
    </location>
</feature>
<accession>A0A7W5F8F8</accession>
<dbReference type="Proteomes" id="UP000577707">
    <property type="component" value="Unassembled WGS sequence"/>
</dbReference>
<dbReference type="EMBL" id="JACHXG010000004">
    <property type="protein sequence ID" value="MBB3089021.1"/>
    <property type="molecule type" value="Genomic_DNA"/>
</dbReference>
<evidence type="ECO:0000259" key="2">
    <source>
        <dbReference type="Pfam" id="PF13360"/>
    </source>
</evidence>
<proteinExistence type="predicted"/>
<organism evidence="3 4">
    <name type="scientific">Nocardioides albus</name>
    <dbReference type="NCBI Taxonomy" id="1841"/>
    <lineage>
        <taxon>Bacteria</taxon>
        <taxon>Bacillati</taxon>
        <taxon>Actinomycetota</taxon>
        <taxon>Actinomycetes</taxon>
        <taxon>Propionibacteriales</taxon>
        <taxon>Nocardioidaceae</taxon>
        <taxon>Nocardioides</taxon>
    </lineage>
</organism>
<dbReference type="InterPro" id="IPR011047">
    <property type="entry name" value="Quinoprotein_ADH-like_sf"/>
</dbReference>